<dbReference type="GO" id="GO:0005506">
    <property type="term" value="F:iron ion binding"/>
    <property type="evidence" value="ECO:0007669"/>
    <property type="project" value="InterPro"/>
</dbReference>
<evidence type="ECO:0008006" key="4">
    <source>
        <dbReference type="Google" id="ProtNLM"/>
    </source>
</evidence>
<evidence type="ECO:0000256" key="1">
    <source>
        <dbReference type="SAM" id="Phobius"/>
    </source>
</evidence>
<dbReference type="OrthoDB" id="5430714at2759"/>
<organism evidence="2 3">
    <name type="scientific">Pleomassaria siparia CBS 279.74</name>
    <dbReference type="NCBI Taxonomy" id="1314801"/>
    <lineage>
        <taxon>Eukaryota</taxon>
        <taxon>Fungi</taxon>
        <taxon>Dikarya</taxon>
        <taxon>Ascomycota</taxon>
        <taxon>Pezizomycotina</taxon>
        <taxon>Dothideomycetes</taxon>
        <taxon>Pleosporomycetidae</taxon>
        <taxon>Pleosporales</taxon>
        <taxon>Pleomassariaceae</taxon>
        <taxon>Pleomassaria</taxon>
    </lineage>
</organism>
<dbReference type="SUPFAM" id="SSF48264">
    <property type="entry name" value="Cytochrome P450"/>
    <property type="match status" value="1"/>
</dbReference>
<dbReference type="InterPro" id="IPR036396">
    <property type="entry name" value="Cyt_P450_sf"/>
</dbReference>
<keyword evidence="1" id="KW-0812">Transmembrane</keyword>
<keyword evidence="1" id="KW-0472">Membrane</keyword>
<keyword evidence="3" id="KW-1185">Reference proteome</keyword>
<name>A0A6G1JW98_9PLEO</name>
<evidence type="ECO:0000313" key="3">
    <source>
        <dbReference type="Proteomes" id="UP000799428"/>
    </source>
</evidence>
<gene>
    <name evidence="2" type="ORF">K504DRAFT_494669</name>
</gene>
<dbReference type="GO" id="GO:0004497">
    <property type="term" value="F:monooxygenase activity"/>
    <property type="evidence" value="ECO:0007669"/>
    <property type="project" value="InterPro"/>
</dbReference>
<dbReference type="Proteomes" id="UP000799428">
    <property type="component" value="Unassembled WGS sequence"/>
</dbReference>
<reference evidence="2" key="1">
    <citation type="journal article" date="2020" name="Stud. Mycol.">
        <title>101 Dothideomycetes genomes: a test case for predicting lifestyles and emergence of pathogens.</title>
        <authorList>
            <person name="Haridas S."/>
            <person name="Albert R."/>
            <person name="Binder M."/>
            <person name="Bloem J."/>
            <person name="Labutti K."/>
            <person name="Salamov A."/>
            <person name="Andreopoulos B."/>
            <person name="Baker S."/>
            <person name="Barry K."/>
            <person name="Bills G."/>
            <person name="Bluhm B."/>
            <person name="Cannon C."/>
            <person name="Castanera R."/>
            <person name="Culley D."/>
            <person name="Daum C."/>
            <person name="Ezra D."/>
            <person name="Gonzalez J."/>
            <person name="Henrissat B."/>
            <person name="Kuo A."/>
            <person name="Liang C."/>
            <person name="Lipzen A."/>
            <person name="Lutzoni F."/>
            <person name="Magnuson J."/>
            <person name="Mondo S."/>
            <person name="Nolan M."/>
            <person name="Ohm R."/>
            <person name="Pangilinan J."/>
            <person name="Park H.-J."/>
            <person name="Ramirez L."/>
            <person name="Alfaro M."/>
            <person name="Sun H."/>
            <person name="Tritt A."/>
            <person name="Yoshinaga Y."/>
            <person name="Zwiers L.-H."/>
            <person name="Turgeon B."/>
            <person name="Goodwin S."/>
            <person name="Spatafora J."/>
            <person name="Crous P."/>
            <person name="Grigoriev I."/>
        </authorList>
    </citation>
    <scope>NUCLEOTIDE SEQUENCE</scope>
    <source>
        <strain evidence="2">CBS 279.74</strain>
    </source>
</reference>
<dbReference type="GO" id="GO:0020037">
    <property type="term" value="F:heme binding"/>
    <property type="evidence" value="ECO:0007669"/>
    <property type="project" value="InterPro"/>
</dbReference>
<accession>A0A6G1JW98</accession>
<feature type="transmembrane region" description="Helical" evidence="1">
    <location>
        <begin position="12"/>
        <end position="34"/>
    </location>
</feature>
<sequence>MAMPLLSFTQLPLLALTVIFIPYSIALAIYRLYFHPLAKFPGPKLTAATKWRVYQPVEPILRSQIDAFCHRLRTLYVQGKVTNIRINYLSTATEIVSLYAFGHDIGLHDSADEALDWLLTVKTIAAVSPFFKQYPYIS</sequence>
<keyword evidence="1" id="KW-1133">Transmembrane helix</keyword>
<evidence type="ECO:0000313" key="2">
    <source>
        <dbReference type="EMBL" id="KAF2704886.1"/>
    </source>
</evidence>
<dbReference type="GO" id="GO:0016705">
    <property type="term" value="F:oxidoreductase activity, acting on paired donors, with incorporation or reduction of molecular oxygen"/>
    <property type="evidence" value="ECO:0007669"/>
    <property type="project" value="InterPro"/>
</dbReference>
<dbReference type="AlphaFoldDB" id="A0A6G1JW98"/>
<protein>
    <recommendedName>
        <fullName evidence="4">Cytochrome P450</fullName>
    </recommendedName>
</protein>
<proteinExistence type="predicted"/>
<dbReference type="EMBL" id="MU005781">
    <property type="protein sequence ID" value="KAF2704886.1"/>
    <property type="molecule type" value="Genomic_DNA"/>
</dbReference>